<keyword evidence="6" id="KW-1185">Reference proteome</keyword>
<dbReference type="PIRSF" id="PIRSF016838">
    <property type="entry name" value="PafC"/>
    <property type="match status" value="1"/>
</dbReference>
<dbReference type="RefSeq" id="WP_188429469.1">
    <property type="nucleotide sequence ID" value="NZ_BMEX01000001.1"/>
</dbReference>
<keyword evidence="1" id="KW-0805">Transcription regulation</keyword>
<dbReference type="InterPro" id="IPR036390">
    <property type="entry name" value="WH_DNA-bd_sf"/>
</dbReference>
<gene>
    <name evidence="5" type="ORF">GCM10007416_05020</name>
</gene>
<dbReference type="EMBL" id="BMEX01000001">
    <property type="protein sequence ID" value="GGA35085.1"/>
    <property type="molecule type" value="Genomic_DNA"/>
</dbReference>
<evidence type="ECO:0000256" key="1">
    <source>
        <dbReference type="ARBA" id="ARBA00023015"/>
    </source>
</evidence>
<evidence type="ECO:0000256" key="3">
    <source>
        <dbReference type="ARBA" id="ARBA00023163"/>
    </source>
</evidence>
<evidence type="ECO:0000259" key="4">
    <source>
        <dbReference type="PROSITE" id="PS51000"/>
    </source>
</evidence>
<dbReference type="Proteomes" id="UP000617979">
    <property type="component" value="Unassembled WGS sequence"/>
</dbReference>
<dbReference type="PROSITE" id="PS51000">
    <property type="entry name" value="HTH_DEOR_2"/>
    <property type="match status" value="1"/>
</dbReference>
<dbReference type="Pfam" id="PF25583">
    <property type="entry name" value="WCX"/>
    <property type="match status" value="1"/>
</dbReference>
<dbReference type="Pfam" id="PF13280">
    <property type="entry name" value="WYL"/>
    <property type="match status" value="1"/>
</dbReference>
<name>A0ABQ1G1X7_9BACL</name>
<evidence type="ECO:0000313" key="5">
    <source>
        <dbReference type="EMBL" id="GGA35085.1"/>
    </source>
</evidence>
<feature type="domain" description="HTH deoR-type" evidence="4">
    <location>
        <begin position="2"/>
        <end position="57"/>
    </location>
</feature>
<protein>
    <submittedName>
        <fullName evidence="5">Transcriptional regulator</fullName>
    </submittedName>
</protein>
<dbReference type="InterPro" id="IPR026881">
    <property type="entry name" value="WYL_dom"/>
</dbReference>
<dbReference type="InterPro" id="IPR013196">
    <property type="entry name" value="HTH_11"/>
</dbReference>
<accession>A0ABQ1G1X7</accession>
<comment type="caution">
    <text evidence="5">The sequence shown here is derived from an EMBL/GenBank/DDBJ whole genome shotgun (WGS) entry which is preliminary data.</text>
</comment>
<dbReference type="Pfam" id="PF08279">
    <property type="entry name" value="HTH_11"/>
    <property type="match status" value="1"/>
</dbReference>
<keyword evidence="2" id="KW-0238">DNA-binding</keyword>
<sequence>MRADRLVSILLLLQVHGQMTAKSLSKRLEVSERTIHRDMEALSTAGVPVVAKRGAGGGWRLLEGYRTNLTGLKESELRALLVSPSEQLLSDLGLTRIAEDARNKLLVALPAVDRDGVKEVRQRIHIDTSTWRQSKEKMIAFESLQAAIWKEKKIWIRYDRADGQTVDRMIEPLGLVAKGSVWYLVAAAEGDIRNYRVSRIRSAELTEERFNRPDSFDLAEYWKMSTQAFLERLPNFEVRVKGHPSILPRLKFTPRFLRILEIGSPAPDGWIPITLSFDTEQEAAETILGFGDRMTVLEPVSLQHRVIAMAKALVKRYEEPGTHPPD</sequence>
<dbReference type="PROSITE" id="PS00894">
    <property type="entry name" value="HTH_DEOR_1"/>
    <property type="match status" value="1"/>
</dbReference>
<dbReference type="InterPro" id="IPR001034">
    <property type="entry name" value="DeoR_HTH"/>
</dbReference>
<dbReference type="PANTHER" id="PTHR34580:SF1">
    <property type="entry name" value="PROTEIN PAFC"/>
    <property type="match status" value="1"/>
</dbReference>
<dbReference type="InterPro" id="IPR018356">
    <property type="entry name" value="Tscrpt_reg_HTH_DeoR_CS"/>
</dbReference>
<dbReference type="PANTHER" id="PTHR34580">
    <property type="match status" value="1"/>
</dbReference>
<proteinExistence type="predicted"/>
<dbReference type="Gene3D" id="1.10.10.10">
    <property type="entry name" value="Winged helix-like DNA-binding domain superfamily/Winged helix DNA-binding domain"/>
    <property type="match status" value="1"/>
</dbReference>
<dbReference type="InterPro" id="IPR057727">
    <property type="entry name" value="WCX_dom"/>
</dbReference>
<reference evidence="6" key="1">
    <citation type="journal article" date="2019" name="Int. J. Syst. Evol. Microbiol.">
        <title>The Global Catalogue of Microorganisms (GCM) 10K type strain sequencing project: providing services to taxonomists for standard genome sequencing and annotation.</title>
        <authorList>
            <consortium name="The Broad Institute Genomics Platform"/>
            <consortium name="The Broad Institute Genome Sequencing Center for Infectious Disease"/>
            <person name="Wu L."/>
            <person name="Ma J."/>
        </authorList>
    </citation>
    <scope>NUCLEOTIDE SEQUENCE [LARGE SCALE GENOMIC DNA]</scope>
    <source>
        <strain evidence="6">CGMCC 1.12404</strain>
    </source>
</reference>
<dbReference type="InterPro" id="IPR036388">
    <property type="entry name" value="WH-like_DNA-bd_sf"/>
</dbReference>
<dbReference type="InterPro" id="IPR028349">
    <property type="entry name" value="PafC-like"/>
</dbReference>
<dbReference type="SUPFAM" id="SSF46785">
    <property type="entry name" value="Winged helix' DNA-binding domain"/>
    <property type="match status" value="1"/>
</dbReference>
<dbReference type="InterPro" id="IPR051534">
    <property type="entry name" value="CBASS_pafABC_assoc_protein"/>
</dbReference>
<organism evidence="5 6">
    <name type="scientific">Kroppenstedtia guangzhouensis</name>
    <dbReference type="NCBI Taxonomy" id="1274356"/>
    <lineage>
        <taxon>Bacteria</taxon>
        <taxon>Bacillati</taxon>
        <taxon>Bacillota</taxon>
        <taxon>Bacilli</taxon>
        <taxon>Bacillales</taxon>
        <taxon>Thermoactinomycetaceae</taxon>
        <taxon>Kroppenstedtia</taxon>
    </lineage>
</organism>
<evidence type="ECO:0000313" key="6">
    <source>
        <dbReference type="Proteomes" id="UP000617979"/>
    </source>
</evidence>
<dbReference type="PROSITE" id="PS52050">
    <property type="entry name" value="WYL"/>
    <property type="match status" value="1"/>
</dbReference>
<keyword evidence="3" id="KW-0804">Transcription</keyword>
<evidence type="ECO:0000256" key="2">
    <source>
        <dbReference type="ARBA" id="ARBA00023125"/>
    </source>
</evidence>